<name>A0A3A9IMD2_AERVE</name>
<dbReference type="RefSeq" id="WP_120415219.1">
    <property type="nucleotide sequence ID" value="NZ_RAWX01000002.1"/>
</dbReference>
<dbReference type="Proteomes" id="UP000281725">
    <property type="component" value="Unassembled WGS sequence"/>
</dbReference>
<accession>A0A3A9IMD2</accession>
<organism evidence="1 2">
    <name type="scientific">Aeromonas veronii</name>
    <dbReference type="NCBI Taxonomy" id="654"/>
    <lineage>
        <taxon>Bacteria</taxon>
        <taxon>Pseudomonadati</taxon>
        <taxon>Pseudomonadota</taxon>
        <taxon>Gammaproteobacteria</taxon>
        <taxon>Aeromonadales</taxon>
        <taxon>Aeromonadaceae</taxon>
        <taxon>Aeromonas</taxon>
    </lineage>
</organism>
<sequence length="82" mass="9376">MPTTLQVTLLAKRNKPRGLKMLNICDLKTARCRSLVELGTELERCLFHAGADYLWLLDNPVFAEENGSAEDFDHDMKVILRE</sequence>
<comment type="caution">
    <text evidence="1">The sequence shown here is derived from an EMBL/GenBank/DDBJ whole genome shotgun (WGS) entry which is preliminary data.</text>
</comment>
<dbReference type="AlphaFoldDB" id="A0A3A9IMD2"/>
<dbReference type="EMBL" id="RAWX01000002">
    <property type="protein sequence ID" value="RKJ89968.1"/>
    <property type="molecule type" value="Genomic_DNA"/>
</dbReference>
<protein>
    <submittedName>
        <fullName evidence="1">Uncharacterized protein</fullName>
    </submittedName>
</protein>
<gene>
    <name evidence="1" type="ORF">D6R50_12195</name>
</gene>
<evidence type="ECO:0000313" key="2">
    <source>
        <dbReference type="Proteomes" id="UP000281725"/>
    </source>
</evidence>
<proteinExistence type="predicted"/>
<reference evidence="1 2" key="1">
    <citation type="submission" date="2018-09" db="EMBL/GenBank/DDBJ databases">
        <title>Genome sequencing of Aeromonas veronii MS-17-88.</title>
        <authorList>
            <person name="Tekedar H.C."/>
            <person name="Arick M.A."/>
            <person name="Hsu C.-Y."/>
            <person name="Thrash A."/>
            <person name="Karsi A."/>
            <person name="Lawrence M.L."/>
            <person name="Abdelhamed H."/>
        </authorList>
    </citation>
    <scope>NUCLEOTIDE SEQUENCE [LARGE SCALE GENOMIC DNA]</scope>
    <source>
        <strain evidence="1 2">MS 17-88</strain>
    </source>
</reference>
<evidence type="ECO:0000313" key="1">
    <source>
        <dbReference type="EMBL" id="RKJ89968.1"/>
    </source>
</evidence>